<gene>
    <name evidence="1" type="ORF">HPB47_018580</name>
</gene>
<protein>
    <submittedName>
        <fullName evidence="1">Uncharacterized protein</fullName>
    </submittedName>
</protein>
<organism evidence="1 2">
    <name type="scientific">Ixodes persulcatus</name>
    <name type="common">Taiga tick</name>
    <dbReference type="NCBI Taxonomy" id="34615"/>
    <lineage>
        <taxon>Eukaryota</taxon>
        <taxon>Metazoa</taxon>
        <taxon>Ecdysozoa</taxon>
        <taxon>Arthropoda</taxon>
        <taxon>Chelicerata</taxon>
        <taxon>Arachnida</taxon>
        <taxon>Acari</taxon>
        <taxon>Parasitiformes</taxon>
        <taxon>Ixodida</taxon>
        <taxon>Ixodoidea</taxon>
        <taxon>Ixodidae</taxon>
        <taxon>Ixodinae</taxon>
        <taxon>Ixodes</taxon>
    </lineage>
</organism>
<dbReference type="EMBL" id="JABSTQ010007752">
    <property type="protein sequence ID" value="KAG0435278.1"/>
    <property type="molecule type" value="Genomic_DNA"/>
</dbReference>
<dbReference type="Proteomes" id="UP000805193">
    <property type="component" value="Unassembled WGS sequence"/>
</dbReference>
<sequence>MDFLAENNACGQTLLNLVSRGNAIIAELLRLSDVVPAIFKLESRPDITKYGDILFDYSYFKAIEHYENKIESNAQLQDRDEEFRENYIEILTRFYLAFESIHKYTVDLNRFLEDLDEGIYIQQTIESVLTNEDGKQLMCEALFLCGVILLVVDQKIEGIVRERMLVSYYRYSAQSSSDESNFDDVCKLLRGTGFSSAPGAKRPANYPDDYFQRVPLNETFVSMVLGRLRSDDVYNQISAYPLPEHRSMALATQAAMLYVVLYFTPGVLHNEQAKMREIVDKYFPDNWVISIYMGMTVNLVDAWEPYKAARQALLNTLDAGNVRDQAVKHHNRTMKLIPKLQQLLKEGALVEEFVLDNVPKLLNTVRECNVTLRWTLLHTVNLSQAGVESSKKCRQLRDQVHQDNKYQPLSVFQLLLHAAQFELKLKELFRHLLSVKHDKWSSLKKESTERLAELSEVYSGTKPLTRVEKNARRRMREQCWQRTDAKPDAGGMRASSGHGRCCSVVFVHQNFLKQEALRLYGDAGLQTCKQWFSEMSKEIDSLDYEDTTGTGRKIVQLIQALEEVEQYHQLEANLQVKQFLAETRQFLHSMLRIINVKEEVLVTLEVIADLSYAWEIIDGYTPFMQKGIRDDPSMVIKLRATFLKLATALDLPLLRINQANSADLVSVSQYYSNELVNYVRKVLHIIPVTMFGLLARIVELQTTSIKEVPTRLMKDQLKTYAQLEPRYEVAKLTHSISVFTEGILMMKKTLVGIVQVDPKQLLEDGIRKELVHQVMKALHTGLVFNPKAKTSELVPKLTALGKVMDGYYRSFEYIQDYVSIYGLKVWQEEVSRIVSYNVEQECNAFLRHKVQDFQSVYQSRTIPIPRFPQLDQASVNFIGRLAREVLRITDPRTTVYVNQSNSWFDNKSHVEIVNLSLFSLLQKSIGTPGLTGLDRLLSFMIVKELQGILRSLDKGMAKDKSWQELLTNLSSSLQPLDGLVQNVGRTFGAALTRVSKTWSVFLESVLKVGQMQILRKAISHELYTTAKFESKDLASALQTMNDSVLAEVKAHYKDPSKPYPKEDNPLLMELATYLEWSGIYRPLAKIYVTTKPIGNLPLFMMLFTVTHMTKFTYVSTLGGLVSKKGVESIDGLPFVLGSFTFLKQFHQDNTEQFLAYLGQYVRSLLDQGTVSTTRFAEASAETTNIMAYLEILVQHSELPRKMVTNHIPDYLFDRFRTVL</sequence>
<evidence type="ECO:0000313" key="2">
    <source>
        <dbReference type="Proteomes" id="UP000805193"/>
    </source>
</evidence>
<name>A0AC60QKB9_IXOPE</name>
<keyword evidence="2" id="KW-1185">Reference proteome</keyword>
<reference evidence="1 2" key="1">
    <citation type="journal article" date="2020" name="Cell">
        <title>Large-Scale Comparative Analyses of Tick Genomes Elucidate Their Genetic Diversity and Vector Capacities.</title>
        <authorList>
            <consortium name="Tick Genome and Microbiome Consortium (TIGMIC)"/>
            <person name="Jia N."/>
            <person name="Wang J."/>
            <person name="Shi W."/>
            <person name="Du L."/>
            <person name="Sun Y."/>
            <person name="Zhan W."/>
            <person name="Jiang J.F."/>
            <person name="Wang Q."/>
            <person name="Zhang B."/>
            <person name="Ji P."/>
            <person name="Bell-Sakyi L."/>
            <person name="Cui X.M."/>
            <person name="Yuan T.T."/>
            <person name="Jiang B.G."/>
            <person name="Yang W.F."/>
            <person name="Lam T.T."/>
            <person name="Chang Q.C."/>
            <person name="Ding S.J."/>
            <person name="Wang X.J."/>
            <person name="Zhu J.G."/>
            <person name="Ruan X.D."/>
            <person name="Zhao L."/>
            <person name="Wei J.T."/>
            <person name="Ye R.Z."/>
            <person name="Que T.C."/>
            <person name="Du C.H."/>
            <person name="Zhou Y.H."/>
            <person name="Cheng J.X."/>
            <person name="Dai P.F."/>
            <person name="Guo W.B."/>
            <person name="Han X.H."/>
            <person name="Huang E.J."/>
            <person name="Li L.F."/>
            <person name="Wei W."/>
            <person name="Gao Y.C."/>
            <person name="Liu J.Z."/>
            <person name="Shao H.Z."/>
            <person name="Wang X."/>
            <person name="Wang C.C."/>
            <person name="Yang T.C."/>
            <person name="Huo Q.B."/>
            <person name="Li W."/>
            <person name="Chen H.Y."/>
            <person name="Chen S.E."/>
            <person name="Zhou L.G."/>
            <person name="Ni X.B."/>
            <person name="Tian J.H."/>
            <person name="Sheng Y."/>
            <person name="Liu T."/>
            <person name="Pan Y.S."/>
            <person name="Xia L.Y."/>
            <person name="Li J."/>
            <person name="Zhao F."/>
            <person name="Cao W.C."/>
        </authorList>
    </citation>
    <scope>NUCLEOTIDE SEQUENCE [LARGE SCALE GENOMIC DNA]</scope>
    <source>
        <strain evidence="1">Iper-2018</strain>
    </source>
</reference>
<evidence type="ECO:0000313" key="1">
    <source>
        <dbReference type="EMBL" id="KAG0435278.1"/>
    </source>
</evidence>
<accession>A0AC60QKB9</accession>
<comment type="caution">
    <text evidence="1">The sequence shown here is derived from an EMBL/GenBank/DDBJ whole genome shotgun (WGS) entry which is preliminary data.</text>
</comment>
<proteinExistence type="predicted"/>